<reference evidence="1 2" key="1">
    <citation type="submission" date="2019-10" db="EMBL/GenBank/DDBJ databases">
        <title>Draft genome sequence of Marinobacter hydrocarbonoclasticus NCT7M from the microbiome of the marine copepod.</title>
        <authorList>
            <person name="Nuttall R."/>
            <person name="Sharma G."/>
            <person name="Moisander P."/>
        </authorList>
    </citation>
    <scope>NUCLEOTIDE SEQUENCE [LARGE SCALE GENOMIC DNA]</scope>
    <source>
        <strain evidence="1 2">NCT7M</strain>
    </source>
</reference>
<gene>
    <name evidence="1" type="ORF">F6453_1680</name>
</gene>
<proteinExistence type="predicted"/>
<evidence type="ECO:0000313" key="1">
    <source>
        <dbReference type="EMBL" id="KAE8545933.1"/>
    </source>
</evidence>
<protein>
    <submittedName>
        <fullName evidence="1">Uncharacterized protein</fullName>
    </submittedName>
</protein>
<dbReference type="AlphaFoldDB" id="A0A833NB40"/>
<evidence type="ECO:0000313" key="2">
    <source>
        <dbReference type="Proteomes" id="UP000469950"/>
    </source>
</evidence>
<comment type="caution">
    <text evidence="1">The sequence shown here is derived from an EMBL/GenBank/DDBJ whole genome shotgun (WGS) entry which is preliminary data.</text>
</comment>
<name>A0A833NB40_MARNT</name>
<dbReference type="EMBL" id="WBMP01000006">
    <property type="protein sequence ID" value="KAE8545933.1"/>
    <property type="molecule type" value="Genomic_DNA"/>
</dbReference>
<dbReference type="Proteomes" id="UP000469950">
    <property type="component" value="Unassembled WGS sequence"/>
</dbReference>
<organism evidence="1 2">
    <name type="scientific">Marinobacter nauticus</name>
    <name type="common">Marinobacter hydrocarbonoclasticus</name>
    <name type="synonym">Marinobacter aquaeolei</name>
    <dbReference type="NCBI Taxonomy" id="2743"/>
    <lineage>
        <taxon>Bacteria</taxon>
        <taxon>Pseudomonadati</taxon>
        <taxon>Pseudomonadota</taxon>
        <taxon>Gammaproteobacteria</taxon>
        <taxon>Pseudomonadales</taxon>
        <taxon>Marinobacteraceae</taxon>
        <taxon>Marinobacter</taxon>
    </lineage>
</organism>
<sequence>MRAISDRKLTAAPSTSRQAGFRQATLLIVEWQQASTLS</sequence>
<accession>A0A833NB40</accession>